<sequence length="159" mass="17432">MRRFLAATRYIALIPSICIFFAGTALMVYGAIEAFQIIMHAFTEEVSSKGAKTLLLSAIELVDLFLLATVLYVIAIGLYELFIDDSLPLPHWLVIHDLDDLKEKLIGVVIVVLGVLFLGQVIAWDGTRDLLNHGGAAALVIAALSYFLSLKKKAKEAEN</sequence>
<dbReference type="AlphaFoldDB" id="E1IGB6"/>
<feature type="transmembrane region" description="Helical" evidence="1">
    <location>
        <begin position="64"/>
        <end position="83"/>
    </location>
</feature>
<gene>
    <name evidence="2" type="ORF">OSCT_2367</name>
</gene>
<dbReference type="HOGENOM" id="CLU_066743_2_1_0"/>
<dbReference type="PANTHER" id="PTHR31721">
    <property type="entry name" value="OS06G0710300 PROTEIN"/>
    <property type="match status" value="1"/>
</dbReference>
<proteinExistence type="predicted"/>
<dbReference type="PANTHER" id="PTHR31721:SF4">
    <property type="entry name" value="OS06G0710300 PROTEIN"/>
    <property type="match status" value="1"/>
</dbReference>
<evidence type="ECO:0000313" key="2">
    <source>
        <dbReference type="EMBL" id="EFO79769.1"/>
    </source>
</evidence>
<evidence type="ECO:0000256" key="1">
    <source>
        <dbReference type="SAM" id="Phobius"/>
    </source>
</evidence>
<feature type="transmembrane region" description="Helical" evidence="1">
    <location>
        <begin position="130"/>
        <end position="150"/>
    </location>
</feature>
<dbReference type="Proteomes" id="UP000054010">
    <property type="component" value="Unassembled WGS sequence"/>
</dbReference>
<evidence type="ECO:0000313" key="3">
    <source>
        <dbReference type="Proteomes" id="UP000054010"/>
    </source>
</evidence>
<evidence type="ECO:0008006" key="4">
    <source>
        <dbReference type="Google" id="ProtNLM"/>
    </source>
</evidence>
<accession>E1IGB6</accession>
<dbReference type="PIRSF" id="PIRSF026509">
    <property type="entry name" value="UCP026509"/>
    <property type="match status" value="1"/>
</dbReference>
<feature type="transmembrane region" description="Helical" evidence="1">
    <location>
        <begin position="104"/>
        <end position="124"/>
    </location>
</feature>
<name>E1IGB6_9CHLR</name>
<dbReference type="OrthoDB" id="511404at2"/>
<reference evidence="2 3" key="1">
    <citation type="journal article" date="2011" name="J. Bacteriol.">
        <title>Draft genome sequence of the anoxygenic filamentous phototrophic bacterium Oscillochloris trichoides subsp. DG-6.</title>
        <authorList>
            <person name="Kuznetsov B.B."/>
            <person name="Ivanovsky R.N."/>
            <person name="Keppen O.I."/>
            <person name="Sukhacheva M.V."/>
            <person name="Bumazhkin B.K."/>
            <person name="Patutina E.O."/>
            <person name="Beletsky A.V."/>
            <person name="Mardanov A.V."/>
            <person name="Baslerov R.V."/>
            <person name="Panteleeva A.N."/>
            <person name="Kolganova T.V."/>
            <person name="Ravin N.V."/>
            <person name="Skryabin K.G."/>
        </authorList>
    </citation>
    <scope>NUCLEOTIDE SEQUENCE [LARGE SCALE GENOMIC DNA]</scope>
    <source>
        <strain evidence="2 3">DG-6</strain>
    </source>
</reference>
<protein>
    <recommendedName>
        <fullName evidence="4">YqhA family protein</fullName>
    </recommendedName>
</protein>
<keyword evidence="1" id="KW-1133">Transmembrane helix</keyword>
<keyword evidence="3" id="KW-1185">Reference proteome</keyword>
<dbReference type="EMBL" id="ADVR01000103">
    <property type="protein sequence ID" value="EFO79769.1"/>
    <property type="molecule type" value="Genomic_DNA"/>
</dbReference>
<comment type="caution">
    <text evidence="2">The sequence shown here is derived from an EMBL/GenBank/DDBJ whole genome shotgun (WGS) entry which is preliminary data.</text>
</comment>
<feature type="transmembrane region" description="Helical" evidence="1">
    <location>
        <begin position="12"/>
        <end position="32"/>
    </location>
</feature>
<keyword evidence="1" id="KW-0812">Transmembrane</keyword>
<dbReference type="eggNOG" id="COG2862">
    <property type="taxonomic scope" value="Bacteria"/>
</dbReference>
<organism evidence="2 3">
    <name type="scientific">Oscillochloris trichoides DG-6</name>
    <dbReference type="NCBI Taxonomy" id="765420"/>
    <lineage>
        <taxon>Bacteria</taxon>
        <taxon>Bacillati</taxon>
        <taxon>Chloroflexota</taxon>
        <taxon>Chloroflexia</taxon>
        <taxon>Chloroflexales</taxon>
        <taxon>Chloroflexineae</taxon>
        <taxon>Oscillochloridaceae</taxon>
        <taxon>Oscillochloris</taxon>
    </lineage>
</organism>
<keyword evidence="1" id="KW-0472">Membrane</keyword>
<dbReference type="Pfam" id="PF03350">
    <property type="entry name" value="UPF0114"/>
    <property type="match status" value="1"/>
</dbReference>
<dbReference type="STRING" id="765420.OSCT_2367"/>
<dbReference type="InterPro" id="IPR005134">
    <property type="entry name" value="UPF0114"/>
</dbReference>